<dbReference type="SUPFAM" id="SSF51735">
    <property type="entry name" value="NAD(P)-binding Rossmann-fold domains"/>
    <property type="match status" value="1"/>
</dbReference>
<dbReference type="Pfam" id="PF01370">
    <property type="entry name" value="Epimerase"/>
    <property type="match status" value="1"/>
</dbReference>
<protein>
    <submittedName>
        <fullName evidence="2">NAD-dependent epimerase/dehydratase family protein</fullName>
    </submittedName>
</protein>
<name>A0ABT6B732_9GAMM</name>
<dbReference type="RefSeq" id="WP_320550690.1">
    <property type="nucleotide sequence ID" value="NZ_JAQLOK010000002.1"/>
</dbReference>
<dbReference type="PANTHER" id="PTHR48079">
    <property type="entry name" value="PROTEIN YEEZ"/>
    <property type="match status" value="1"/>
</dbReference>
<organism evidence="2 3">
    <name type="scientific">Luteibacter sahnii</name>
    <dbReference type="NCBI Taxonomy" id="3021977"/>
    <lineage>
        <taxon>Bacteria</taxon>
        <taxon>Pseudomonadati</taxon>
        <taxon>Pseudomonadota</taxon>
        <taxon>Gammaproteobacteria</taxon>
        <taxon>Lysobacterales</taxon>
        <taxon>Rhodanobacteraceae</taxon>
        <taxon>Luteibacter</taxon>
    </lineage>
</organism>
<evidence type="ECO:0000313" key="2">
    <source>
        <dbReference type="EMBL" id="MDF4023891.1"/>
    </source>
</evidence>
<feature type="domain" description="NAD-dependent epimerase/dehydratase" evidence="1">
    <location>
        <begin position="113"/>
        <end position="195"/>
    </location>
</feature>
<dbReference type="EMBL" id="JARJJS010000001">
    <property type="protein sequence ID" value="MDF4023891.1"/>
    <property type="molecule type" value="Genomic_DNA"/>
</dbReference>
<evidence type="ECO:0000259" key="1">
    <source>
        <dbReference type="Pfam" id="PF01370"/>
    </source>
</evidence>
<dbReference type="InterPro" id="IPR036291">
    <property type="entry name" value="NAD(P)-bd_dom_sf"/>
</dbReference>
<dbReference type="Gene3D" id="3.40.50.720">
    <property type="entry name" value="NAD(P)-binding Rossmann-like Domain"/>
    <property type="match status" value="1"/>
</dbReference>
<accession>A0ABT6B732</accession>
<dbReference type="PANTHER" id="PTHR48079:SF6">
    <property type="entry name" value="NAD(P)-BINDING DOMAIN-CONTAINING PROTEIN-RELATED"/>
    <property type="match status" value="1"/>
</dbReference>
<dbReference type="InterPro" id="IPR051783">
    <property type="entry name" value="NAD(P)-dependent_oxidoreduct"/>
</dbReference>
<sequence>MTVLVIGATSQIGHFLLPRLREAGREMLMLSRQPPEGDPAWRRGHLPDAMPELPALDAILCCGPLNGLSAWLSATHLKGTPHVIALSSMSAETKRDSVVPSERELSQLLRESETVLMATCASRGMPWTVFRPTLVYGAGLDNSLTPVVHASLRRRMFPLPGGKGRRQPVHADDIAMAMVAALGCARARGHLFSIGGGERITAAEMFRRARRSTGQATLPVPVPRWVLRLGGLVWPGLKGSVGRLDDDLIADNTDLEGILSVHPRPFRPDPSSWRRPA</sequence>
<proteinExistence type="predicted"/>
<keyword evidence="3" id="KW-1185">Reference proteome</keyword>
<reference evidence="2 3" key="1">
    <citation type="journal article" date="2024" name="Curr. Microbiol.">
        <title>Luteibacter sahnii sp. nov., A Novel Yellow-Colored Xanthomonadin Pigment Producing Probiotic Bacterium from Healthy Rice Seed Microbiome.</title>
        <authorList>
            <person name="Jaiswal G."/>
            <person name="Rana R."/>
            <person name="Nayak P.K."/>
            <person name="Chouhan R."/>
            <person name="Gandhi S.G."/>
            <person name="Patel H.K."/>
            <person name="Patil P.B."/>
        </authorList>
    </citation>
    <scope>NUCLEOTIDE SEQUENCE [LARGE SCALE GENOMIC DNA]</scope>
    <source>
        <strain evidence="2 3">PPL201</strain>
    </source>
</reference>
<dbReference type="Proteomes" id="UP001528850">
    <property type="component" value="Unassembled WGS sequence"/>
</dbReference>
<dbReference type="InterPro" id="IPR001509">
    <property type="entry name" value="Epimerase_deHydtase"/>
</dbReference>
<evidence type="ECO:0000313" key="3">
    <source>
        <dbReference type="Proteomes" id="UP001528850"/>
    </source>
</evidence>
<gene>
    <name evidence="2" type="ORF">P3W24_02740</name>
</gene>
<comment type="caution">
    <text evidence="2">The sequence shown here is derived from an EMBL/GenBank/DDBJ whole genome shotgun (WGS) entry which is preliminary data.</text>
</comment>